<sequence>MKEKLLYLILFSFTFIYTTAQDISLYEQFNGRYDFTFVGNTLNPVENNPSPTCDILTSSSAELNLDSADQVIAAYLYWAGSGTGDFDIELNGNPITAERNFPLSALNTDGLTREYFSAFADVTSLVQTTGNGTYTVSELDLTDIVTDPLYCNIKTNFGGWAIIVFYQNPNLPLNQLNLYDGLQYVPPFISVTLPSLNVIDNAGAKIGFLAWEGDASLAVTETLSINGNPLSNALNPINNAFNGTNSVTGSNELYNMDLDIYDIQNNIQIGDESAEITLESGQDFVMVNAIVTKLNSQLPDATIIVDNIAKECNSGFVTIDYTVYNINSTEVLPAGTPIAFYIEGNYIGGTVTSQEIAIGDSESGTFIVNIPAGTPVDYEILVVVDDIGDGTGGIVIETDETNNSVTIQETQYVSPTLQEPQDITTCETDNGTNIGVFDFSSYEEDLKTSPTDVVTFYTSYDNADDAVDDITNIDSYTSNGENPQTIYVRLEGENGCYTIGEFDLIAVDCLFPDGTVTIADIAKSCNSRIITVAYTINNFNSFDILPSGTPVSIFANGEFIDYTETLLDIAIGETENSTITLTIPDTIPLDFELTFVVDDIGDGTGIVTESDEENNSTVTAISLLLSPEPVEPEPLIECNEGNGISTFDFSNYEALLRTTPNENVYFYTSETDANTDANRIYNTTAYNNTTDPEQVYVRIDNGECYTVTSFLLSTRKCPPTTYNYVTPNGDGYNDTFFVEGLRNIFYDFKMTIYNRWGNLVWTGDHNKEDWDGIASVEKVGAENNTVPVGTYYFVLELNDPEYPEPIVGWVYVTK</sequence>
<evidence type="ECO:0000313" key="2">
    <source>
        <dbReference type="Proteomes" id="UP000615760"/>
    </source>
</evidence>
<dbReference type="RefSeq" id="WP_188621962.1">
    <property type="nucleotide sequence ID" value="NZ_BMJE01000009.1"/>
</dbReference>
<reference evidence="2" key="1">
    <citation type="journal article" date="2019" name="Int. J. Syst. Evol. Microbiol.">
        <title>The Global Catalogue of Microorganisms (GCM) 10K type strain sequencing project: providing services to taxonomists for standard genome sequencing and annotation.</title>
        <authorList>
            <consortium name="The Broad Institute Genomics Platform"/>
            <consortium name="The Broad Institute Genome Sequencing Center for Infectious Disease"/>
            <person name="Wu L."/>
            <person name="Ma J."/>
        </authorList>
    </citation>
    <scope>NUCLEOTIDE SEQUENCE [LARGE SCALE GENOMIC DNA]</scope>
    <source>
        <strain evidence="2">CGMCC 1.15461</strain>
    </source>
</reference>
<dbReference type="NCBIfam" id="TIGR04131">
    <property type="entry name" value="Bac_Flav_CTERM"/>
    <property type="match status" value="1"/>
</dbReference>
<keyword evidence="2" id="KW-1185">Reference proteome</keyword>
<protein>
    <recommendedName>
        <fullName evidence="3">T9SS type B sorting domain-containing protein</fullName>
    </recommendedName>
</protein>
<gene>
    <name evidence="1" type="ORF">GCM10007424_28150</name>
</gene>
<dbReference type="InterPro" id="IPR026341">
    <property type="entry name" value="T9SS_type_B"/>
</dbReference>
<organism evidence="1 2">
    <name type="scientific">Flavobacterium suaedae</name>
    <dbReference type="NCBI Taxonomy" id="1767027"/>
    <lineage>
        <taxon>Bacteria</taxon>
        <taxon>Pseudomonadati</taxon>
        <taxon>Bacteroidota</taxon>
        <taxon>Flavobacteriia</taxon>
        <taxon>Flavobacteriales</taxon>
        <taxon>Flavobacteriaceae</taxon>
        <taxon>Flavobacterium</taxon>
    </lineage>
</organism>
<accession>A0ABQ1K369</accession>
<dbReference type="Pfam" id="PF13585">
    <property type="entry name" value="CHU_C"/>
    <property type="match status" value="1"/>
</dbReference>
<comment type="caution">
    <text evidence="1">The sequence shown here is derived from an EMBL/GenBank/DDBJ whole genome shotgun (WGS) entry which is preliminary data.</text>
</comment>
<dbReference type="InterPro" id="IPR013783">
    <property type="entry name" value="Ig-like_fold"/>
</dbReference>
<dbReference type="Gene3D" id="2.60.40.10">
    <property type="entry name" value="Immunoglobulins"/>
    <property type="match status" value="2"/>
</dbReference>
<dbReference type="EMBL" id="BMJE01000009">
    <property type="protein sequence ID" value="GGB86456.1"/>
    <property type="molecule type" value="Genomic_DNA"/>
</dbReference>
<evidence type="ECO:0008006" key="3">
    <source>
        <dbReference type="Google" id="ProtNLM"/>
    </source>
</evidence>
<dbReference type="Proteomes" id="UP000615760">
    <property type="component" value="Unassembled WGS sequence"/>
</dbReference>
<proteinExistence type="predicted"/>
<evidence type="ECO:0000313" key="1">
    <source>
        <dbReference type="EMBL" id="GGB86456.1"/>
    </source>
</evidence>
<name>A0ABQ1K369_9FLAO</name>